<dbReference type="EMBL" id="CAJVPI010000019">
    <property type="protein sequence ID" value="CAG8457614.1"/>
    <property type="molecule type" value="Genomic_DNA"/>
</dbReference>
<evidence type="ECO:0000313" key="2">
    <source>
        <dbReference type="Proteomes" id="UP000789739"/>
    </source>
</evidence>
<accession>A0A9N8Z0C3</accession>
<proteinExistence type="predicted"/>
<dbReference type="Proteomes" id="UP000789739">
    <property type="component" value="Unassembled WGS sequence"/>
</dbReference>
<comment type="caution">
    <text evidence="1">The sequence shown here is derived from an EMBL/GenBank/DDBJ whole genome shotgun (WGS) entry which is preliminary data.</text>
</comment>
<name>A0A9N8Z0C3_9GLOM</name>
<dbReference type="AlphaFoldDB" id="A0A9N8Z0C3"/>
<gene>
    <name evidence="1" type="ORF">PBRASI_LOCUS402</name>
</gene>
<protein>
    <submittedName>
        <fullName evidence="1">10708_t:CDS:1</fullName>
    </submittedName>
</protein>
<evidence type="ECO:0000313" key="1">
    <source>
        <dbReference type="EMBL" id="CAG8457614.1"/>
    </source>
</evidence>
<sequence length="74" mass="8403">MRENQVRSMARFSQAADLKNASDEYKQSIELALKTIYSSNLEDALDEFMGYNRCMAWVTAKSQLRLLPHSGSGE</sequence>
<keyword evidence="2" id="KW-1185">Reference proteome</keyword>
<organism evidence="1 2">
    <name type="scientific">Paraglomus brasilianum</name>
    <dbReference type="NCBI Taxonomy" id="144538"/>
    <lineage>
        <taxon>Eukaryota</taxon>
        <taxon>Fungi</taxon>
        <taxon>Fungi incertae sedis</taxon>
        <taxon>Mucoromycota</taxon>
        <taxon>Glomeromycotina</taxon>
        <taxon>Glomeromycetes</taxon>
        <taxon>Paraglomerales</taxon>
        <taxon>Paraglomeraceae</taxon>
        <taxon>Paraglomus</taxon>
    </lineage>
</organism>
<reference evidence="1" key="1">
    <citation type="submission" date="2021-06" db="EMBL/GenBank/DDBJ databases">
        <authorList>
            <person name="Kallberg Y."/>
            <person name="Tangrot J."/>
            <person name="Rosling A."/>
        </authorList>
    </citation>
    <scope>NUCLEOTIDE SEQUENCE</scope>
    <source>
        <strain evidence="1">BR232B</strain>
    </source>
</reference>